<evidence type="ECO:0000256" key="1">
    <source>
        <dbReference type="PROSITE-ProRule" id="PRU00325"/>
    </source>
</evidence>
<gene>
    <name evidence="3" type="ORF">KCX82_20650</name>
</gene>
<reference evidence="3" key="2">
    <citation type="submission" date="2021-04" db="EMBL/GenBank/DDBJ databases">
        <authorList>
            <person name="Liu J."/>
        </authorList>
    </citation>
    <scope>NUCLEOTIDE SEQUENCE</scope>
    <source>
        <strain evidence="3">BAD-6</strain>
    </source>
</reference>
<accession>A0A8J7W6Z5</accession>
<dbReference type="Proteomes" id="UP000675664">
    <property type="component" value="Unassembled WGS sequence"/>
</dbReference>
<dbReference type="InterPro" id="IPR007527">
    <property type="entry name" value="Znf_SWIM"/>
</dbReference>
<sequence>MICYITKKEEKIYFISPVDETNWSDIKAFLNLIDTQHPKKSLCNCPHAEGKKIVCKHKIALFFTVFPKEADRYIAEIEEYEREEEEREQERYDQIVKYVKSLSKDELRSALINALVDAEESDRYRY</sequence>
<dbReference type="PROSITE" id="PS50966">
    <property type="entry name" value="ZF_SWIM"/>
    <property type="match status" value="1"/>
</dbReference>
<evidence type="ECO:0000313" key="4">
    <source>
        <dbReference type="Proteomes" id="UP000675664"/>
    </source>
</evidence>
<keyword evidence="1" id="KW-0862">Zinc</keyword>
<dbReference type="EMBL" id="JAGSND010000024">
    <property type="protein sequence ID" value="MBR0600285.1"/>
    <property type="molecule type" value="Genomic_DNA"/>
</dbReference>
<reference evidence="3" key="1">
    <citation type="submission" date="2021-04" db="EMBL/GenBank/DDBJ databases">
        <title>Sinoanaerobacter chloroacetimidivorans sp. nov., an obligate anaerobic bacterium isolated from anaerobic sludge.</title>
        <authorList>
            <person name="Bao Y."/>
        </authorList>
    </citation>
    <scope>NUCLEOTIDE SEQUENCE</scope>
    <source>
        <strain evidence="3">BAD-6</strain>
    </source>
</reference>
<dbReference type="GO" id="GO:0008270">
    <property type="term" value="F:zinc ion binding"/>
    <property type="evidence" value="ECO:0007669"/>
    <property type="project" value="UniProtKB-KW"/>
</dbReference>
<organism evidence="3 4">
    <name type="scientific">Sinanaerobacter chloroacetimidivorans</name>
    <dbReference type="NCBI Taxonomy" id="2818044"/>
    <lineage>
        <taxon>Bacteria</taxon>
        <taxon>Bacillati</taxon>
        <taxon>Bacillota</taxon>
        <taxon>Clostridia</taxon>
        <taxon>Peptostreptococcales</taxon>
        <taxon>Anaerovoracaceae</taxon>
        <taxon>Sinanaerobacter</taxon>
    </lineage>
</organism>
<keyword evidence="1" id="KW-0863">Zinc-finger</keyword>
<keyword evidence="4" id="KW-1185">Reference proteome</keyword>
<proteinExistence type="predicted"/>
<comment type="caution">
    <text evidence="3">The sequence shown here is derived from an EMBL/GenBank/DDBJ whole genome shotgun (WGS) entry which is preliminary data.</text>
</comment>
<dbReference type="AlphaFoldDB" id="A0A8J7W6Z5"/>
<evidence type="ECO:0000259" key="2">
    <source>
        <dbReference type="PROSITE" id="PS50966"/>
    </source>
</evidence>
<evidence type="ECO:0000313" key="3">
    <source>
        <dbReference type="EMBL" id="MBR0600285.1"/>
    </source>
</evidence>
<dbReference type="Pfam" id="PF04434">
    <property type="entry name" value="SWIM"/>
    <property type="match status" value="1"/>
</dbReference>
<feature type="domain" description="SWIM-type" evidence="2">
    <location>
        <begin position="29"/>
        <end position="66"/>
    </location>
</feature>
<name>A0A8J7W6Z5_9FIRM</name>
<protein>
    <recommendedName>
        <fullName evidence="2">SWIM-type domain-containing protein</fullName>
    </recommendedName>
</protein>
<keyword evidence="1" id="KW-0479">Metal-binding</keyword>